<keyword evidence="5" id="KW-1185">Reference proteome</keyword>
<dbReference type="Pfam" id="PF01245">
    <property type="entry name" value="Ribosomal_L19"/>
    <property type="match status" value="1"/>
</dbReference>
<dbReference type="InterPro" id="IPR001857">
    <property type="entry name" value="Ribosomal_bL19"/>
</dbReference>
<dbReference type="eggNOG" id="KOG1698">
    <property type="taxonomic scope" value="Eukaryota"/>
</dbReference>
<proteinExistence type="inferred from homology"/>
<sequence>MFRPTILKKNIPVYPPLTQTNTKPVLDIYKEQCFEKLDPEGWRRALLKFKSPTEIKTGDVIRVVYNTRAIPPFMGQIIGISRGGVEASVVLRNNITKLGVEMRIKIFSPLISRIDIVKKPLKRKPGRKHYFIKGTKLDVKDLEADLKKSRRKNKSF</sequence>
<dbReference type="EMBL" id="CAIF01000051">
    <property type="protein sequence ID" value="CCH42775.1"/>
    <property type="molecule type" value="Genomic_DNA"/>
</dbReference>
<gene>
    <name evidence="4" type="ORF">BN7_2319</name>
</gene>
<dbReference type="SUPFAM" id="SSF50104">
    <property type="entry name" value="Translation proteins SH3-like domain"/>
    <property type="match status" value="1"/>
</dbReference>
<dbReference type="PANTHER" id="PTHR15680:SF9">
    <property type="entry name" value="LARGE RIBOSOMAL SUBUNIT PROTEIN BL19M"/>
    <property type="match status" value="1"/>
</dbReference>
<dbReference type="Gene3D" id="2.30.30.790">
    <property type="match status" value="1"/>
</dbReference>
<dbReference type="InParanoid" id="K0KCJ4"/>
<organism evidence="4 5">
    <name type="scientific">Wickerhamomyces ciferrii (strain ATCC 14091 / BCRC 22168 / CBS 111 / JCM 3599 / NBRC 0793 / NRRL Y-1031 F-60-10)</name>
    <name type="common">Yeast</name>
    <name type="synonym">Pichia ciferrii</name>
    <dbReference type="NCBI Taxonomy" id="1206466"/>
    <lineage>
        <taxon>Eukaryota</taxon>
        <taxon>Fungi</taxon>
        <taxon>Dikarya</taxon>
        <taxon>Ascomycota</taxon>
        <taxon>Saccharomycotina</taxon>
        <taxon>Saccharomycetes</taxon>
        <taxon>Phaffomycetales</taxon>
        <taxon>Wickerhamomycetaceae</taxon>
        <taxon>Wickerhamomyces</taxon>
    </lineage>
</organism>
<evidence type="ECO:0000313" key="5">
    <source>
        <dbReference type="Proteomes" id="UP000009328"/>
    </source>
</evidence>
<dbReference type="PANTHER" id="PTHR15680">
    <property type="entry name" value="RIBOSOMAL PROTEIN L19"/>
    <property type="match status" value="1"/>
</dbReference>
<dbReference type="InterPro" id="IPR008991">
    <property type="entry name" value="Translation_prot_SH3-like_sf"/>
</dbReference>
<accession>K0KCJ4</accession>
<dbReference type="InterPro" id="IPR038657">
    <property type="entry name" value="Ribosomal_bL19_sf"/>
</dbReference>
<comment type="caution">
    <text evidence="4">The sequence shown here is derived from an EMBL/GenBank/DDBJ whole genome shotgun (WGS) entry which is preliminary data.</text>
</comment>
<evidence type="ECO:0000256" key="3">
    <source>
        <dbReference type="ARBA" id="ARBA00023274"/>
    </source>
</evidence>
<dbReference type="STRING" id="1206466.K0KCJ4"/>
<keyword evidence="2 4" id="KW-0689">Ribosomal protein</keyword>
<dbReference type="Proteomes" id="UP000009328">
    <property type="component" value="Unassembled WGS sequence"/>
</dbReference>
<dbReference type="AlphaFoldDB" id="K0KCJ4"/>
<protein>
    <submittedName>
        <fullName evidence="4">50S ribosomal protein L19</fullName>
    </submittedName>
</protein>
<reference evidence="4 5" key="1">
    <citation type="journal article" date="2012" name="Eukaryot. Cell">
        <title>Draft genome sequence of Wickerhamomyces ciferrii NRRL Y-1031 F-60-10.</title>
        <authorList>
            <person name="Schneider J."/>
            <person name="Andrea H."/>
            <person name="Blom J."/>
            <person name="Jaenicke S."/>
            <person name="Ruckert C."/>
            <person name="Schorsch C."/>
            <person name="Szczepanowski R."/>
            <person name="Farwick M."/>
            <person name="Goesmann A."/>
            <person name="Puhler A."/>
            <person name="Schaffer S."/>
            <person name="Tauch A."/>
            <person name="Kohler T."/>
            <person name="Brinkrolf K."/>
        </authorList>
    </citation>
    <scope>NUCLEOTIDE SEQUENCE [LARGE SCALE GENOMIC DNA]</scope>
    <source>
        <strain evidence="5">ATCC 14091 / BCRC 22168 / CBS 111 / JCM 3599 / NBRC 0793 / NRRL Y-1031 F-60-10</strain>
    </source>
</reference>
<evidence type="ECO:0000256" key="2">
    <source>
        <dbReference type="ARBA" id="ARBA00022980"/>
    </source>
</evidence>
<comment type="similarity">
    <text evidence="1">Belongs to the bacterial ribosomal protein bL19 family.</text>
</comment>
<dbReference type="GO" id="GO:0005762">
    <property type="term" value="C:mitochondrial large ribosomal subunit"/>
    <property type="evidence" value="ECO:0007669"/>
    <property type="project" value="TreeGrafter"/>
</dbReference>
<keyword evidence="3" id="KW-0687">Ribonucleoprotein</keyword>
<evidence type="ECO:0000313" key="4">
    <source>
        <dbReference type="EMBL" id="CCH42775.1"/>
    </source>
</evidence>
<dbReference type="FunCoup" id="K0KCJ4">
    <property type="interactions" value="269"/>
</dbReference>
<dbReference type="GO" id="GO:0006412">
    <property type="term" value="P:translation"/>
    <property type="evidence" value="ECO:0007669"/>
    <property type="project" value="InterPro"/>
</dbReference>
<evidence type="ECO:0000256" key="1">
    <source>
        <dbReference type="ARBA" id="ARBA00005781"/>
    </source>
</evidence>
<dbReference type="GO" id="GO:0003735">
    <property type="term" value="F:structural constituent of ribosome"/>
    <property type="evidence" value="ECO:0007669"/>
    <property type="project" value="InterPro"/>
</dbReference>
<name>K0KCJ4_WICCF</name>
<dbReference type="HOGENOM" id="CLU_076387_2_0_1"/>